<evidence type="ECO:0000313" key="1">
    <source>
        <dbReference type="EMBL" id="TFK75289.1"/>
    </source>
</evidence>
<dbReference type="Proteomes" id="UP000308600">
    <property type="component" value="Unassembled WGS sequence"/>
</dbReference>
<reference evidence="1 2" key="1">
    <citation type="journal article" date="2019" name="Nat. Ecol. Evol.">
        <title>Megaphylogeny resolves global patterns of mushroom evolution.</title>
        <authorList>
            <person name="Varga T."/>
            <person name="Krizsan K."/>
            <person name="Foldi C."/>
            <person name="Dima B."/>
            <person name="Sanchez-Garcia M."/>
            <person name="Sanchez-Ramirez S."/>
            <person name="Szollosi G.J."/>
            <person name="Szarkandi J.G."/>
            <person name="Papp V."/>
            <person name="Albert L."/>
            <person name="Andreopoulos W."/>
            <person name="Angelini C."/>
            <person name="Antonin V."/>
            <person name="Barry K.W."/>
            <person name="Bougher N.L."/>
            <person name="Buchanan P."/>
            <person name="Buyck B."/>
            <person name="Bense V."/>
            <person name="Catcheside P."/>
            <person name="Chovatia M."/>
            <person name="Cooper J."/>
            <person name="Damon W."/>
            <person name="Desjardin D."/>
            <person name="Finy P."/>
            <person name="Geml J."/>
            <person name="Haridas S."/>
            <person name="Hughes K."/>
            <person name="Justo A."/>
            <person name="Karasinski D."/>
            <person name="Kautmanova I."/>
            <person name="Kiss B."/>
            <person name="Kocsube S."/>
            <person name="Kotiranta H."/>
            <person name="LaButti K.M."/>
            <person name="Lechner B.E."/>
            <person name="Liimatainen K."/>
            <person name="Lipzen A."/>
            <person name="Lukacs Z."/>
            <person name="Mihaltcheva S."/>
            <person name="Morgado L.N."/>
            <person name="Niskanen T."/>
            <person name="Noordeloos M.E."/>
            <person name="Ohm R.A."/>
            <person name="Ortiz-Santana B."/>
            <person name="Ovrebo C."/>
            <person name="Racz N."/>
            <person name="Riley R."/>
            <person name="Savchenko A."/>
            <person name="Shiryaev A."/>
            <person name="Soop K."/>
            <person name="Spirin V."/>
            <person name="Szebenyi C."/>
            <person name="Tomsovsky M."/>
            <person name="Tulloss R.E."/>
            <person name="Uehling J."/>
            <person name="Grigoriev I.V."/>
            <person name="Vagvolgyi C."/>
            <person name="Papp T."/>
            <person name="Martin F.M."/>
            <person name="Miettinen O."/>
            <person name="Hibbett D.S."/>
            <person name="Nagy L.G."/>
        </authorList>
    </citation>
    <scope>NUCLEOTIDE SEQUENCE [LARGE SCALE GENOMIC DNA]</scope>
    <source>
        <strain evidence="1 2">NL-1719</strain>
    </source>
</reference>
<keyword evidence="2" id="KW-1185">Reference proteome</keyword>
<organism evidence="1 2">
    <name type="scientific">Pluteus cervinus</name>
    <dbReference type="NCBI Taxonomy" id="181527"/>
    <lineage>
        <taxon>Eukaryota</taxon>
        <taxon>Fungi</taxon>
        <taxon>Dikarya</taxon>
        <taxon>Basidiomycota</taxon>
        <taxon>Agaricomycotina</taxon>
        <taxon>Agaricomycetes</taxon>
        <taxon>Agaricomycetidae</taxon>
        <taxon>Agaricales</taxon>
        <taxon>Pluteineae</taxon>
        <taxon>Pluteaceae</taxon>
        <taxon>Pluteus</taxon>
    </lineage>
</organism>
<gene>
    <name evidence="1" type="ORF">BDN72DRAFT_885763</name>
</gene>
<proteinExistence type="predicted"/>
<dbReference type="EMBL" id="ML208263">
    <property type="protein sequence ID" value="TFK75289.1"/>
    <property type="molecule type" value="Genomic_DNA"/>
</dbReference>
<protein>
    <submittedName>
        <fullName evidence="1">Uncharacterized protein</fullName>
    </submittedName>
</protein>
<name>A0ACD3BC46_9AGAR</name>
<evidence type="ECO:0000313" key="2">
    <source>
        <dbReference type="Proteomes" id="UP000308600"/>
    </source>
</evidence>
<accession>A0ACD3BC46</accession>
<sequence length="1397" mass="143908">MVFLPLLLAVNGALAAVPLVDFDRMGKVGLAGAFAGLDIYSNPPISFDPSTSTIFTRSSSGALTRLAATNSGGRINAACAINNIIYLAGTFTSINDVQANNVVSYSVQDSKFSSLGSGGPNGEVDTAFCDSKDSKVWVGGRFSQPGSAVAIWDTKAASWSKAPFGGLNGAQGRVSSITTNSTGSSLFFAGSFISSFGNGSAILNGTNNPNVPFSAGATPFSSSLVPIPLEGAQIQGSPSSVDPQFDNIESILCPSGSDGPGNTWFGADNTGSTITIRKFSFIAANGVRLGNTFQANHGTTGFVVTTIPDNTVQTLTYVDPTSGQNMSCSNPCPLSTDSSIPYQDFLFPSTLSITGVQIELSQFTGVAPGLHILQLLSSGAFASAIDADNSISCFAPNPSNTTRTGDWTAKVANTNIAGTVQTVLVSSVAAGTTPASGPSFTWMPYVSAAGQYNINLLVPGCTNFQDCDQRTSVQVTVFPGNGISPWSRPVTQTNTEDASTLIYSGPILPSSPDFVTTITMTLADNAANGPGPFEIVADRVQLILTSADVGSTSSSSSGAANVTISPNSGFGFLEWPLNSSGSPNADGILPESALTTADKLGSELLSAMGVASLAASTNTTLSAVVSHPSGIFVGGNFVVPSGPSNVLEFSNGALSSLAQGGLNGPVTSIVLVGDQLFVGGAFNDTASSSTSGQLRGIARYDIQQKSWNGLGGGVNGPVTSLNYADGQVQIAGTFTSAFSTTSASPGSALPVAGLATWDIASASWTNSGGFVIGQLTLVANATQSLQIVAGQVSASERFGASGMVFLQNGDSSGPQVSPLGIPLANAPNTSPASNVQRRSHVARTIGHSQLKFRSLIPRQSSTPTLPTPPSAPAPAVLAGAFWTNTTSSVQVTIIGGNFSFGQEAFNGVAIYNPDTSTARPLQGPQVNGTVHSLLVEGSTLYVGGQFTIQSLSVNGLAIYDLAKDTWDVSGLQALQAISGETVFVRSISQSTSKPNMIIVAGSFSQAGSLACEGICSFDSQSRQWNALGNGIQGEVASVAYAGNDQELLIASGAISLSSSGTANVAQYNIANATWVALGSSSELPGPVTAVEVNAGNASSIFAAGRSNDGSFLSFWDGATWATIDAGLQPESTVSQLSMVPLQNTHAGNSIIQADRVLMVSGSLSDSNFGTASSALFDGQTLIPYIVSESLSGNPGMVASLFRSFATFSFNQRHFLATGVVILISIAIAAGVVFLLALIGILWTLFSRRDDKVAKIDPVDDDDDESAHHRPSSLLEHINAATRTTILGTSAFGNYNPEHEEEKISRNPSPEPDPFGPGPDASHYVRADTPSDAVGGMLGEEASRPARARYSFHASGEGELSMTVGSELEILDDKDTNWWYARDARTGREGVVPASYVY</sequence>